<dbReference type="PANTHER" id="PTHR34180">
    <property type="entry name" value="PEPTIDASE C45"/>
    <property type="match status" value="1"/>
</dbReference>
<keyword evidence="4" id="KW-1185">Reference proteome</keyword>
<dbReference type="Gene3D" id="1.10.10.2120">
    <property type="match status" value="1"/>
</dbReference>
<dbReference type="Proteomes" id="UP001590950">
    <property type="component" value="Unassembled WGS sequence"/>
</dbReference>
<comment type="caution">
    <text evidence="3">The sequence shown here is derived from an EMBL/GenBank/DDBJ whole genome shotgun (WGS) entry which is preliminary data.</text>
</comment>
<reference evidence="3 4" key="1">
    <citation type="submission" date="2024-09" db="EMBL/GenBank/DDBJ databases">
        <title>Rethinking Asexuality: The Enigmatic Case of Functional Sexual Genes in Lepraria (Stereocaulaceae).</title>
        <authorList>
            <person name="Doellman M."/>
            <person name="Sun Y."/>
            <person name="Barcenas-Pena A."/>
            <person name="Lumbsch H.T."/>
            <person name="Grewe F."/>
        </authorList>
    </citation>
    <scope>NUCLEOTIDE SEQUENCE [LARGE SCALE GENOMIC DNA]</scope>
    <source>
        <strain evidence="3 4">Mercado 3170</strain>
    </source>
</reference>
<organism evidence="3 4">
    <name type="scientific">Stereocaulon virgatum</name>
    <dbReference type="NCBI Taxonomy" id="373712"/>
    <lineage>
        <taxon>Eukaryota</taxon>
        <taxon>Fungi</taxon>
        <taxon>Dikarya</taxon>
        <taxon>Ascomycota</taxon>
        <taxon>Pezizomycotina</taxon>
        <taxon>Lecanoromycetes</taxon>
        <taxon>OSLEUM clade</taxon>
        <taxon>Lecanoromycetidae</taxon>
        <taxon>Lecanorales</taxon>
        <taxon>Lecanorineae</taxon>
        <taxon>Stereocaulaceae</taxon>
        <taxon>Stereocaulon</taxon>
    </lineage>
</organism>
<dbReference type="EMBL" id="JBEFKJ010000003">
    <property type="protein sequence ID" value="KAL2047067.1"/>
    <property type="molecule type" value="Genomic_DNA"/>
</dbReference>
<feature type="region of interest" description="Disordered" evidence="1">
    <location>
        <begin position="406"/>
        <end position="429"/>
    </location>
</feature>
<dbReference type="InterPro" id="IPR047801">
    <property type="entry name" value="Peptidase_C45"/>
</dbReference>
<accession>A0ABR4AMT7</accession>
<dbReference type="Pfam" id="PF03417">
    <property type="entry name" value="AAT"/>
    <property type="match status" value="1"/>
</dbReference>
<protein>
    <recommendedName>
        <fullName evidence="2">Peptidase C45 hydrolase domain-containing protein</fullName>
    </recommendedName>
</protein>
<name>A0ABR4AMT7_9LECA</name>
<evidence type="ECO:0000256" key="1">
    <source>
        <dbReference type="SAM" id="MobiDB-lite"/>
    </source>
</evidence>
<feature type="domain" description="Peptidase C45 hydrolase" evidence="2">
    <location>
        <begin position="153"/>
        <end position="379"/>
    </location>
</feature>
<evidence type="ECO:0000313" key="3">
    <source>
        <dbReference type="EMBL" id="KAL2047067.1"/>
    </source>
</evidence>
<evidence type="ECO:0000313" key="4">
    <source>
        <dbReference type="Proteomes" id="UP001590950"/>
    </source>
</evidence>
<gene>
    <name evidence="3" type="ORF">N7G274_001086</name>
</gene>
<dbReference type="PANTHER" id="PTHR34180:SF1">
    <property type="entry name" value="BETA-ALANYL-DOPAMINE_CARCININE HYDROLASE"/>
    <property type="match status" value="1"/>
</dbReference>
<dbReference type="Gene3D" id="3.60.60.10">
    <property type="entry name" value="Penicillin V Acylase, Chain A"/>
    <property type="match status" value="1"/>
</dbReference>
<dbReference type="NCBIfam" id="NF040521">
    <property type="entry name" value="C45_proenzyme"/>
    <property type="match status" value="1"/>
</dbReference>
<proteinExistence type="predicted"/>
<dbReference type="InterPro" id="IPR005079">
    <property type="entry name" value="Peptidase_C45_hydrolase"/>
</dbReference>
<sequence>MFHANSMLFPKRPAALEAWQPLDLCHQAAAQPLREFSTYARINWTMKRVTCDGTPSEIGLKHGKEAKTEVERGLRFYSKLFEETARLSWPDVCDVAARFEPLLRQKWPNHVEEIKGIASGAGVPYISILALNVRTEIAYGLAKDGCTALYWRSEPSAFLAQNWDWQEEQQENLINLSISQEHKPTIDMITEAGIIGKIGLNSKGLGVCLNAIRALGVDSQRLPCHLALRTCLESSSVQEAVAILRESQVASACHILVADSQEAIGLECSHMDMIELPTNKLLTHTNHFVKSHPVEDKTAFVDSPVRLRRINELIHERGEELDGSKTLTTESIRILLEDTENSPTAICRSQTKDSTVATLFNVVMDLTKPSAEVILGKPTRHGAEIIYLTPQTSSQTSGDYAWVRKETNPTPRLDTHSNRSKSEIRTPRS</sequence>
<evidence type="ECO:0000259" key="2">
    <source>
        <dbReference type="Pfam" id="PF03417"/>
    </source>
</evidence>
<dbReference type="InterPro" id="IPR047794">
    <property type="entry name" value="C45_proenzyme-like"/>
</dbReference>